<keyword evidence="3" id="KW-1185">Reference proteome</keyword>
<sequence length="123" mass="14443">MRTRDEHLAVSSNMIKRIEYKLPTHLVILFSCHCFELPFVFGNFEKWENAPMLENADDKMIRSLSSKFQEALTHFIEEGTPNKENAMIWPKYNAEKRMTLVVNEKMEAVIDPIDMQSDIHNLI</sequence>
<dbReference type="Proteomes" id="UP001223586">
    <property type="component" value="Unassembled WGS sequence"/>
</dbReference>
<comment type="caution">
    <text evidence="2">The sequence shown here is derived from an EMBL/GenBank/DDBJ whole genome shotgun (WGS) entry which is preliminary data.</text>
</comment>
<evidence type="ECO:0000313" key="3">
    <source>
        <dbReference type="Proteomes" id="UP001223586"/>
    </source>
</evidence>
<protein>
    <submittedName>
        <fullName evidence="2">Carboxylesterase type B</fullName>
    </submittedName>
</protein>
<dbReference type="Gene3D" id="3.40.50.1820">
    <property type="entry name" value="alpha/beta hydrolase"/>
    <property type="match status" value="1"/>
</dbReference>
<dbReference type="SUPFAM" id="SSF53474">
    <property type="entry name" value="alpha/beta-Hydrolases"/>
    <property type="match status" value="1"/>
</dbReference>
<dbReference type="Pfam" id="PF00135">
    <property type="entry name" value="COesterase"/>
    <property type="match status" value="1"/>
</dbReference>
<organism evidence="2 3">
    <name type="scientific">Bacillus chungangensis</name>
    <dbReference type="NCBI Taxonomy" id="587633"/>
    <lineage>
        <taxon>Bacteria</taxon>
        <taxon>Bacillati</taxon>
        <taxon>Bacillota</taxon>
        <taxon>Bacilli</taxon>
        <taxon>Bacillales</taxon>
        <taxon>Bacillaceae</taxon>
        <taxon>Bacillus</taxon>
    </lineage>
</organism>
<dbReference type="InterPro" id="IPR029058">
    <property type="entry name" value="AB_hydrolase_fold"/>
</dbReference>
<proteinExistence type="predicted"/>
<gene>
    <name evidence="2" type="ORF">J2S08_002438</name>
</gene>
<dbReference type="RefSeq" id="WP_307229847.1">
    <property type="nucleotide sequence ID" value="NZ_JAUSTT010000014.1"/>
</dbReference>
<feature type="domain" description="Carboxylesterase type B" evidence="1">
    <location>
        <begin position="31"/>
        <end position="108"/>
    </location>
</feature>
<reference evidence="2 3" key="1">
    <citation type="submission" date="2023-07" db="EMBL/GenBank/DDBJ databases">
        <title>Genomic Encyclopedia of Type Strains, Phase IV (KMG-IV): sequencing the most valuable type-strain genomes for metagenomic binning, comparative biology and taxonomic classification.</title>
        <authorList>
            <person name="Goeker M."/>
        </authorList>
    </citation>
    <scope>NUCLEOTIDE SEQUENCE [LARGE SCALE GENOMIC DNA]</scope>
    <source>
        <strain evidence="2 3">DSM 23837</strain>
    </source>
</reference>
<dbReference type="InterPro" id="IPR002018">
    <property type="entry name" value="CarbesteraseB"/>
</dbReference>
<evidence type="ECO:0000259" key="1">
    <source>
        <dbReference type="Pfam" id="PF00135"/>
    </source>
</evidence>
<name>A0ABT9WUX2_9BACI</name>
<accession>A0ABT9WUX2</accession>
<evidence type="ECO:0000313" key="2">
    <source>
        <dbReference type="EMBL" id="MDQ0176580.1"/>
    </source>
</evidence>
<dbReference type="PROSITE" id="PS51257">
    <property type="entry name" value="PROKAR_LIPOPROTEIN"/>
    <property type="match status" value="1"/>
</dbReference>
<dbReference type="EMBL" id="JAUSTT010000014">
    <property type="protein sequence ID" value="MDQ0176580.1"/>
    <property type="molecule type" value="Genomic_DNA"/>
</dbReference>